<organism evidence="9">
    <name type="scientific">Dendroctonus ponderosae</name>
    <name type="common">Mountain pine beetle</name>
    <dbReference type="NCBI Taxonomy" id="77166"/>
    <lineage>
        <taxon>Eukaryota</taxon>
        <taxon>Metazoa</taxon>
        <taxon>Ecdysozoa</taxon>
        <taxon>Arthropoda</taxon>
        <taxon>Hexapoda</taxon>
        <taxon>Insecta</taxon>
        <taxon>Pterygota</taxon>
        <taxon>Neoptera</taxon>
        <taxon>Endopterygota</taxon>
        <taxon>Coleoptera</taxon>
        <taxon>Polyphaga</taxon>
        <taxon>Cucujiformia</taxon>
        <taxon>Curculionidae</taxon>
        <taxon>Scolytinae</taxon>
        <taxon>Dendroctonus</taxon>
    </lineage>
</organism>
<dbReference type="Gene3D" id="1.10.510.10">
    <property type="entry name" value="Transferase(Phosphotransferase) domain 1"/>
    <property type="match status" value="1"/>
</dbReference>
<dbReference type="GO" id="GO:0005524">
    <property type="term" value="F:ATP binding"/>
    <property type="evidence" value="ECO:0007669"/>
    <property type="project" value="UniProtKB-KW"/>
</dbReference>
<dbReference type="PROSITE" id="PS50011">
    <property type="entry name" value="PROTEIN_KINASE_DOM"/>
    <property type="match status" value="1"/>
</dbReference>
<accession>N6SXE2</accession>
<evidence type="ECO:0000256" key="8">
    <source>
        <dbReference type="ARBA" id="ARBA00048679"/>
    </source>
</evidence>
<keyword evidence="5" id="KW-0418">Kinase</keyword>
<name>N6SXE2_DENPD</name>
<evidence type="ECO:0000256" key="1">
    <source>
        <dbReference type="ARBA" id="ARBA00012513"/>
    </source>
</evidence>
<dbReference type="GO" id="GO:0004674">
    <property type="term" value="F:protein serine/threonine kinase activity"/>
    <property type="evidence" value="ECO:0007669"/>
    <property type="project" value="UniProtKB-KW"/>
</dbReference>
<gene>
    <name evidence="9" type="ORF">YQE_10912</name>
</gene>
<dbReference type="GO" id="GO:0005737">
    <property type="term" value="C:cytoplasm"/>
    <property type="evidence" value="ECO:0007669"/>
    <property type="project" value="UniProtKB-ARBA"/>
</dbReference>
<dbReference type="InterPro" id="IPR011009">
    <property type="entry name" value="Kinase-like_dom_sf"/>
</dbReference>
<evidence type="ECO:0000256" key="2">
    <source>
        <dbReference type="ARBA" id="ARBA00022527"/>
    </source>
</evidence>
<dbReference type="GO" id="GO:0007224">
    <property type="term" value="P:smoothened signaling pathway"/>
    <property type="evidence" value="ECO:0007669"/>
    <property type="project" value="TreeGrafter"/>
</dbReference>
<comment type="catalytic activity">
    <reaction evidence="7">
        <text>L-threonyl-[protein] + ATP = O-phospho-L-threonyl-[protein] + ADP + H(+)</text>
        <dbReference type="Rhea" id="RHEA:46608"/>
        <dbReference type="Rhea" id="RHEA-COMP:11060"/>
        <dbReference type="Rhea" id="RHEA-COMP:11605"/>
        <dbReference type="ChEBI" id="CHEBI:15378"/>
        <dbReference type="ChEBI" id="CHEBI:30013"/>
        <dbReference type="ChEBI" id="CHEBI:30616"/>
        <dbReference type="ChEBI" id="CHEBI:61977"/>
        <dbReference type="ChEBI" id="CHEBI:456216"/>
        <dbReference type="EC" id="2.7.11.1"/>
    </reaction>
</comment>
<dbReference type="HOGENOM" id="CLU_593497_0_0_1"/>
<feature type="non-terminal residue" evidence="9">
    <location>
        <position position="1"/>
    </location>
</feature>
<dbReference type="SUPFAM" id="SSF56112">
    <property type="entry name" value="Protein kinase-like (PK-like)"/>
    <property type="match status" value="1"/>
</dbReference>
<keyword evidence="3" id="KW-0808">Transferase</keyword>
<dbReference type="EC" id="2.7.11.1" evidence="1"/>
<dbReference type="SMART" id="SM00220">
    <property type="entry name" value="S_TKc"/>
    <property type="match status" value="1"/>
</dbReference>
<proteinExistence type="predicted"/>
<protein>
    <recommendedName>
        <fullName evidence="1">non-specific serine/threonine protein kinase</fullName>
        <ecNumber evidence="1">2.7.11.1</ecNumber>
    </recommendedName>
</protein>
<dbReference type="PANTHER" id="PTHR22983">
    <property type="entry name" value="PROTEIN KINASE RELATED"/>
    <property type="match status" value="1"/>
</dbReference>
<keyword evidence="2" id="KW-0723">Serine/threonine-protein kinase</keyword>
<evidence type="ECO:0000256" key="5">
    <source>
        <dbReference type="ARBA" id="ARBA00022777"/>
    </source>
</evidence>
<evidence type="ECO:0000256" key="6">
    <source>
        <dbReference type="ARBA" id="ARBA00022840"/>
    </source>
</evidence>
<evidence type="ECO:0000256" key="7">
    <source>
        <dbReference type="ARBA" id="ARBA00047899"/>
    </source>
</evidence>
<evidence type="ECO:0000256" key="4">
    <source>
        <dbReference type="ARBA" id="ARBA00022741"/>
    </source>
</evidence>
<sequence>MSTGTHVLTSIKGTPLYMAPELIDEQPYDYNADLWSLGCIIYELLIGTPPFSTNSILHLIRKIKTEAIKWPNFLSPNCISFLKGLLQKKPSKRMSWSQILSHPFVKGHVLITKSSVPMPLTSSPSSSAQEAKEQQIQETITQKGAIAKARQHDDRVLTKSFKEKLNFIEDNQPIEPEEWTVFLHRSIKELMRAEMSSLLQPNLTNIIVSPLRNTNLNSKVLSCVAKLLSIGLMVKGTAPETVEQIKQVYLEVKVVPNLIYAVKLLLRTAPQNASSESADDVPTLILFRTADQLDAEHLQALEHVLMLVCHLVHLQDAFLIHFCDAVLIINVFGLFNMLFALGKRRLRILLDLISILTHTLRKQPENAEIVAKILLVEDANQLHLGELMRNSHAGMRERCCHLLLMMGRHLPEASMQQLWSEEVQDTLEALVFDSIESVRNAAELAVIELKACKFYLKTSQC</sequence>
<dbReference type="PANTHER" id="PTHR22983:SF6">
    <property type="entry name" value="SERINE_THREONINE-PROTEIN KINASE 36"/>
    <property type="match status" value="1"/>
</dbReference>
<comment type="catalytic activity">
    <reaction evidence="8">
        <text>L-seryl-[protein] + ATP = O-phospho-L-seryl-[protein] + ADP + H(+)</text>
        <dbReference type="Rhea" id="RHEA:17989"/>
        <dbReference type="Rhea" id="RHEA-COMP:9863"/>
        <dbReference type="Rhea" id="RHEA-COMP:11604"/>
        <dbReference type="ChEBI" id="CHEBI:15378"/>
        <dbReference type="ChEBI" id="CHEBI:29999"/>
        <dbReference type="ChEBI" id="CHEBI:30616"/>
        <dbReference type="ChEBI" id="CHEBI:83421"/>
        <dbReference type="ChEBI" id="CHEBI:456216"/>
        <dbReference type="EC" id="2.7.11.1"/>
    </reaction>
</comment>
<dbReference type="AlphaFoldDB" id="N6SXE2"/>
<dbReference type="OrthoDB" id="408964at2759"/>
<dbReference type="EMBL" id="KB741219">
    <property type="protein sequence ID" value="ENN72444.1"/>
    <property type="molecule type" value="Genomic_DNA"/>
</dbReference>
<dbReference type="Pfam" id="PF00069">
    <property type="entry name" value="Pkinase"/>
    <property type="match status" value="1"/>
</dbReference>
<dbReference type="OMA" id="EYCYIVM"/>
<keyword evidence="6" id="KW-0067">ATP-binding</keyword>
<keyword evidence="4" id="KW-0547">Nucleotide-binding</keyword>
<evidence type="ECO:0000256" key="3">
    <source>
        <dbReference type="ARBA" id="ARBA00022679"/>
    </source>
</evidence>
<reference evidence="9" key="1">
    <citation type="journal article" date="2013" name="Genome Biol.">
        <title>Draft genome of the mountain pine beetle, Dendroctonus ponderosae Hopkins, a major forest pest.</title>
        <authorList>
            <person name="Keeling C.I."/>
            <person name="Yuen M.M."/>
            <person name="Liao N.Y."/>
            <person name="Docking T.R."/>
            <person name="Chan S.K."/>
            <person name="Taylor G.A."/>
            <person name="Palmquist D.L."/>
            <person name="Jackman S.D."/>
            <person name="Nguyen A."/>
            <person name="Li M."/>
            <person name="Henderson H."/>
            <person name="Janes J.K."/>
            <person name="Zhao Y."/>
            <person name="Pandoh P."/>
            <person name="Moore R."/>
            <person name="Sperling F.A."/>
            <person name="Huber D.P."/>
            <person name="Birol I."/>
            <person name="Jones S.J."/>
            <person name="Bohlmann J."/>
        </authorList>
    </citation>
    <scope>NUCLEOTIDE SEQUENCE</scope>
</reference>
<dbReference type="InterPro" id="IPR000719">
    <property type="entry name" value="Prot_kinase_dom"/>
</dbReference>
<evidence type="ECO:0000313" key="9">
    <source>
        <dbReference type="EMBL" id="ENN72444.1"/>
    </source>
</evidence>